<protein>
    <submittedName>
        <fullName evidence="1">Uncharacterized protein</fullName>
    </submittedName>
</protein>
<evidence type="ECO:0000313" key="1">
    <source>
        <dbReference type="EMBL" id="KAF5351395.1"/>
    </source>
</evidence>
<dbReference type="Proteomes" id="UP000518752">
    <property type="component" value="Unassembled WGS sequence"/>
</dbReference>
<dbReference type="EMBL" id="JAACJN010000287">
    <property type="protein sequence ID" value="KAF5351395.1"/>
    <property type="molecule type" value="Genomic_DNA"/>
</dbReference>
<sequence length="69" mass="8207">MSEDQTNRLIDILKRVARGLDNFTLGDHKEKQKLWDLAAEQTVKFQQAEISVTYCNEEPERYELYYRPA</sequence>
<name>A0A8H5D0I8_9AGAR</name>
<dbReference type="OrthoDB" id="3239511at2759"/>
<proteinExistence type="predicted"/>
<dbReference type="AlphaFoldDB" id="A0A8H5D0I8"/>
<evidence type="ECO:0000313" key="2">
    <source>
        <dbReference type="Proteomes" id="UP000518752"/>
    </source>
</evidence>
<accession>A0A8H5D0I8</accession>
<gene>
    <name evidence="1" type="ORF">D9757_012622</name>
</gene>
<reference evidence="1 2" key="1">
    <citation type="journal article" date="2020" name="ISME J.">
        <title>Uncovering the hidden diversity of litter-decomposition mechanisms in mushroom-forming fungi.</title>
        <authorList>
            <person name="Floudas D."/>
            <person name="Bentzer J."/>
            <person name="Ahren D."/>
            <person name="Johansson T."/>
            <person name="Persson P."/>
            <person name="Tunlid A."/>
        </authorList>
    </citation>
    <scope>NUCLEOTIDE SEQUENCE [LARGE SCALE GENOMIC DNA]</scope>
    <source>
        <strain evidence="1 2">CBS 406.79</strain>
    </source>
</reference>
<keyword evidence="2" id="KW-1185">Reference proteome</keyword>
<organism evidence="1 2">
    <name type="scientific">Collybiopsis confluens</name>
    <dbReference type="NCBI Taxonomy" id="2823264"/>
    <lineage>
        <taxon>Eukaryota</taxon>
        <taxon>Fungi</taxon>
        <taxon>Dikarya</taxon>
        <taxon>Basidiomycota</taxon>
        <taxon>Agaricomycotina</taxon>
        <taxon>Agaricomycetes</taxon>
        <taxon>Agaricomycetidae</taxon>
        <taxon>Agaricales</taxon>
        <taxon>Marasmiineae</taxon>
        <taxon>Omphalotaceae</taxon>
        <taxon>Collybiopsis</taxon>
    </lineage>
</organism>
<comment type="caution">
    <text evidence="1">The sequence shown here is derived from an EMBL/GenBank/DDBJ whole genome shotgun (WGS) entry which is preliminary data.</text>
</comment>